<reference evidence="3" key="1">
    <citation type="journal article" date="2012" name="Nat. Genet.">
        <title>Lifestyle transitions in plant pathogenic Colletotrichum fungi deciphered by genome and transcriptome analyses.</title>
        <authorList>
            <person name="O'Connell R.J."/>
            <person name="Thon M.R."/>
            <person name="Hacquard S."/>
            <person name="Amyotte S.G."/>
            <person name="Kleemann J."/>
            <person name="Torres M.F."/>
            <person name="Damm U."/>
            <person name="Buiate E.A."/>
            <person name="Epstein L."/>
            <person name="Alkan N."/>
            <person name="Altmueller J."/>
            <person name="Alvarado-Balderrama L."/>
            <person name="Bauser C.A."/>
            <person name="Becker C."/>
            <person name="Birren B.W."/>
            <person name="Chen Z."/>
            <person name="Choi J."/>
            <person name="Crouch J.A."/>
            <person name="Duvick J.P."/>
            <person name="Farman M.A."/>
            <person name="Gan P."/>
            <person name="Heiman D."/>
            <person name="Henrissat B."/>
            <person name="Howard R.J."/>
            <person name="Kabbage M."/>
            <person name="Koch C."/>
            <person name="Kracher B."/>
            <person name="Kubo Y."/>
            <person name="Law A.D."/>
            <person name="Lebrun M.-H."/>
            <person name="Lee Y.-H."/>
            <person name="Miyara I."/>
            <person name="Moore N."/>
            <person name="Neumann U."/>
            <person name="Nordstroem K."/>
            <person name="Panaccione D.G."/>
            <person name="Panstruga R."/>
            <person name="Place M."/>
            <person name="Proctor R.H."/>
            <person name="Prusky D."/>
            <person name="Rech G."/>
            <person name="Reinhardt R."/>
            <person name="Rollins J.A."/>
            <person name="Rounsley S."/>
            <person name="Schardl C.L."/>
            <person name="Schwartz D.C."/>
            <person name="Shenoy N."/>
            <person name="Shirasu K."/>
            <person name="Sikhakolli U.R."/>
            <person name="Stueber K."/>
            <person name="Sukno S.A."/>
            <person name="Sweigard J.A."/>
            <person name="Takano Y."/>
            <person name="Takahara H."/>
            <person name="Trail F."/>
            <person name="van der Does H.C."/>
            <person name="Voll L.M."/>
            <person name="Will I."/>
            <person name="Young S."/>
            <person name="Zeng Q."/>
            <person name="Zhang J."/>
            <person name="Zhou S."/>
            <person name="Dickman M.B."/>
            <person name="Schulze-Lefert P."/>
            <person name="Ver Loren van Themaat E."/>
            <person name="Ma L.-J."/>
            <person name="Vaillancourt L.J."/>
        </authorList>
    </citation>
    <scope>NUCLEOTIDE SEQUENCE [LARGE SCALE GENOMIC DNA]</scope>
    <source>
        <strain evidence="3">M1.001 / M2 / FGSC 10212</strain>
    </source>
</reference>
<evidence type="ECO:0000313" key="2">
    <source>
        <dbReference type="EMBL" id="EFQ35471.1"/>
    </source>
</evidence>
<protein>
    <submittedName>
        <fullName evidence="2">Uncharacterized protein</fullName>
    </submittedName>
</protein>
<gene>
    <name evidence="2" type="ORF">GLRG_10615</name>
</gene>
<dbReference type="AlphaFoldDB" id="E3QX83"/>
<evidence type="ECO:0000256" key="1">
    <source>
        <dbReference type="SAM" id="MobiDB-lite"/>
    </source>
</evidence>
<dbReference type="VEuPathDB" id="FungiDB:GLRG_10615"/>
<accession>E3QX83</accession>
<dbReference type="HOGENOM" id="CLU_2904070_0_0_1"/>
<dbReference type="Proteomes" id="UP000008782">
    <property type="component" value="Unassembled WGS sequence"/>
</dbReference>
<organism evidence="3">
    <name type="scientific">Colletotrichum graminicola (strain M1.001 / M2 / FGSC 10212)</name>
    <name type="common">Maize anthracnose fungus</name>
    <name type="synonym">Glomerella graminicola</name>
    <dbReference type="NCBI Taxonomy" id="645133"/>
    <lineage>
        <taxon>Eukaryota</taxon>
        <taxon>Fungi</taxon>
        <taxon>Dikarya</taxon>
        <taxon>Ascomycota</taxon>
        <taxon>Pezizomycotina</taxon>
        <taxon>Sordariomycetes</taxon>
        <taxon>Hypocreomycetidae</taxon>
        <taxon>Glomerellales</taxon>
        <taxon>Glomerellaceae</taxon>
        <taxon>Colletotrichum</taxon>
        <taxon>Colletotrichum graminicola species complex</taxon>
    </lineage>
</organism>
<sequence length="62" mass="7010">MCECNDWQTQPELYDWPSLSWTMSRSRQSTSGASGGMPSDLVVQPPPGSNSEKEENEKKKLY</sequence>
<feature type="compositionally biased region" description="Basic and acidic residues" evidence="1">
    <location>
        <begin position="51"/>
        <end position="62"/>
    </location>
</feature>
<dbReference type="RefSeq" id="XP_008099491.1">
    <property type="nucleotide sequence ID" value="XM_008101300.1"/>
</dbReference>
<proteinExistence type="predicted"/>
<feature type="region of interest" description="Disordered" evidence="1">
    <location>
        <begin position="18"/>
        <end position="62"/>
    </location>
</feature>
<name>E3QX83_COLGM</name>
<evidence type="ECO:0000313" key="3">
    <source>
        <dbReference type="Proteomes" id="UP000008782"/>
    </source>
</evidence>
<dbReference type="GeneID" id="24415980"/>
<feature type="compositionally biased region" description="Polar residues" evidence="1">
    <location>
        <begin position="19"/>
        <end position="32"/>
    </location>
</feature>
<keyword evidence="3" id="KW-1185">Reference proteome</keyword>
<dbReference type="EMBL" id="GG697393">
    <property type="protein sequence ID" value="EFQ35471.1"/>
    <property type="molecule type" value="Genomic_DNA"/>
</dbReference>